<dbReference type="RefSeq" id="WP_395418794.1">
    <property type="nucleotide sequence ID" value="NZ_JBIPKE010000019.1"/>
</dbReference>
<comment type="caution">
    <text evidence="2">The sequence shown here is derived from an EMBL/GenBank/DDBJ whole genome shotgun (WGS) entry which is preliminary data.</text>
</comment>
<gene>
    <name evidence="2" type="ORF">ACHKAR_17820</name>
</gene>
<evidence type="ECO:0000313" key="2">
    <source>
        <dbReference type="EMBL" id="MFH6985316.1"/>
    </source>
</evidence>
<reference evidence="2 3" key="1">
    <citation type="journal article" date="2013" name="Int. J. Syst. Evol. Microbiol.">
        <title>Marinoscillum luteum sp. nov., isolated from marine sediment.</title>
        <authorList>
            <person name="Cha I.T."/>
            <person name="Park S.J."/>
            <person name="Kim S.J."/>
            <person name="Kim J.G."/>
            <person name="Jung M.Y."/>
            <person name="Shin K.S."/>
            <person name="Kwon K.K."/>
            <person name="Yang S.H."/>
            <person name="Seo Y.S."/>
            <person name="Rhee S.K."/>
        </authorList>
    </citation>
    <scope>NUCLEOTIDE SEQUENCE [LARGE SCALE GENOMIC DNA]</scope>
    <source>
        <strain evidence="2 3">KCTC 23939</strain>
    </source>
</reference>
<dbReference type="InterPro" id="IPR053195">
    <property type="entry name" value="Bax-like"/>
</dbReference>
<dbReference type="PANTHER" id="PTHR40572">
    <property type="entry name" value="PROTEIN BAX"/>
    <property type="match status" value="1"/>
</dbReference>
<dbReference type="Pfam" id="PF01832">
    <property type="entry name" value="Glucosaminidase"/>
    <property type="match status" value="1"/>
</dbReference>
<feature type="domain" description="Mannosyl-glycoprotein endo-beta-N-acetylglucosamidase-like" evidence="1">
    <location>
        <begin position="109"/>
        <end position="257"/>
    </location>
</feature>
<dbReference type="PROSITE" id="PS51257">
    <property type="entry name" value="PROKAR_LIPOPROTEIN"/>
    <property type="match status" value="1"/>
</dbReference>
<dbReference type="EMBL" id="JBIPKE010000019">
    <property type="protein sequence ID" value="MFH6985316.1"/>
    <property type="molecule type" value="Genomic_DNA"/>
</dbReference>
<evidence type="ECO:0000313" key="3">
    <source>
        <dbReference type="Proteomes" id="UP001610063"/>
    </source>
</evidence>
<dbReference type="InterPro" id="IPR002901">
    <property type="entry name" value="MGlyc_endo_b_GlcNAc-like_dom"/>
</dbReference>
<evidence type="ECO:0000259" key="1">
    <source>
        <dbReference type="SMART" id="SM00047"/>
    </source>
</evidence>
<accession>A0ABW7NCL9</accession>
<sequence length="272" mass="31499">MQRPYFRLIALIALAGLLSCSEPQMVMVLSPTQVTVQHADDILVIDDTLVRPMLYHNLPHFEELPVEESKAKFIGAVLPAILIAKFKIDSVRTEVMALTRKKKWTPTDSALYRTQTERFRAKNISSLLDKMQTHPNSIVLAQAIVESGWGSSRFFQEANNLFGIWSYNTSEPRIAAGKSRNGTRIYLRKYDNISESIVDYFETVARARAYRHFREARKTTSEVATLVPHLRYYSERRDEYVEQLQTIIRQNELTQYDRHQLDPAYFIPKTLP</sequence>
<proteinExistence type="predicted"/>
<dbReference type="PANTHER" id="PTHR40572:SF1">
    <property type="entry name" value="PROTEIN BAX"/>
    <property type="match status" value="1"/>
</dbReference>
<keyword evidence="3" id="KW-1185">Reference proteome</keyword>
<dbReference type="Proteomes" id="UP001610063">
    <property type="component" value="Unassembled WGS sequence"/>
</dbReference>
<dbReference type="SMART" id="SM00047">
    <property type="entry name" value="LYZ2"/>
    <property type="match status" value="1"/>
</dbReference>
<dbReference type="Gene3D" id="1.10.530.10">
    <property type="match status" value="1"/>
</dbReference>
<organism evidence="2 3">
    <name type="scientific">Marinoscillum luteum</name>
    <dbReference type="NCBI Taxonomy" id="861051"/>
    <lineage>
        <taxon>Bacteria</taxon>
        <taxon>Pseudomonadati</taxon>
        <taxon>Bacteroidota</taxon>
        <taxon>Cytophagia</taxon>
        <taxon>Cytophagales</taxon>
        <taxon>Reichenbachiellaceae</taxon>
        <taxon>Marinoscillum</taxon>
    </lineage>
</organism>
<protein>
    <submittedName>
        <fullName evidence="2">Glucosaminidase domain-containing protein</fullName>
    </submittedName>
</protein>
<name>A0ABW7NCL9_9BACT</name>